<dbReference type="GeneID" id="63829798"/>
<gene>
    <name evidence="2" type="ORF">LAESUDRAFT_760599</name>
</gene>
<evidence type="ECO:0000256" key="1">
    <source>
        <dbReference type="SAM" id="MobiDB-lite"/>
    </source>
</evidence>
<feature type="region of interest" description="Disordered" evidence="1">
    <location>
        <begin position="1"/>
        <end position="28"/>
    </location>
</feature>
<evidence type="ECO:0000313" key="2">
    <source>
        <dbReference type="EMBL" id="KZT05156.1"/>
    </source>
</evidence>
<accession>A0A165DLN4</accession>
<feature type="compositionally biased region" description="Polar residues" evidence="1">
    <location>
        <begin position="1"/>
        <end position="12"/>
    </location>
</feature>
<organism evidence="2 3">
    <name type="scientific">Laetiporus sulphureus 93-53</name>
    <dbReference type="NCBI Taxonomy" id="1314785"/>
    <lineage>
        <taxon>Eukaryota</taxon>
        <taxon>Fungi</taxon>
        <taxon>Dikarya</taxon>
        <taxon>Basidiomycota</taxon>
        <taxon>Agaricomycotina</taxon>
        <taxon>Agaricomycetes</taxon>
        <taxon>Polyporales</taxon>
        <taxon>Laetiporus</taxon>
    </lineage>
</organism>
<keyword evidence="3" id="KW-1185">Reference proteome</keyword>
<proteinExistence type="predicted"/>
<dbReference type="InParanoid" id="A0A165DLN4"/>
<name>A0A165DLN4_9APHY</name>
<sequence length="230" mass="24096">MPRKASTSSNSAPPAKRARTTSGDDGAVLSKKEMLQKIPKPTMQAFLTHLPSLLEMSKQLCDAQRAASEAQAELLRLQLQASTGPAMDTPLTASHAFGDAFQQDSLMLDQSANAYSHLPSHAGILPDASNGLPLYAPHVNADVIVPPLGFQSAISVNNNLKATGSSDCNLETTLDNNLEATGSSDNNLETTLDNNLEATGLVSASGIAYADMLDGTTFARADHYGVGGLE</sequence>
<evidence type="ECO:0000313" key="3">
    <source>
        <dbReference type="Proteomes" id="UP000076871"/>
    </source>
</evidence>
<dbReference type="AlphaFoldDB" id="A0A165DLN4"/>
<dbReference type="Proteomes" id="UP000076871">
    <property type="component" value="Unassembled WGS sequence"/>
</dbReference>
<dbReference type="EMBL" id="KV427632">
    <property type="protein sequence ID" value="KZT05156.1"/>
    <property type="molecule type" value="Genomic_DNA"/>
</dbReference>
<reference evidence="2 3" key="1">
    <citation type="journal article" date="2016" name="Mol. Biol. Evol.">
        <title>Comparative Genomics of Early-Diverging Mushroom-Forming Fungi Provides Insights into the Origins of Lignocellulose Decay Capabilities.</title>
        <authorList>
            <person name="Nagy L.G."/>
            <person name="Riley R."/>
            <person name="Tritt A."/>
            <person name="Adam C."/>
            <person name="Daum C."/>
            <person name="Floudas D."/>
            <person name="Sun H."/>
            <person name="Yadav J.S."/>
            <person name="Pangilinan J."/>
            <person name="Larsson K.H."/>
            <person name="Matsuura K."/>
            <person name="Barry K."/>
            <person name="Labutti K."/>
            <person name="Kuo R."/>
            <person name="Ohm R.A."/>
            <person name="Bhattacharya S.S."/>
            <person name="Shirouzu T."/>
            <person name="Yoshinaga Y."/>
            <person name="Martin F.M."/>
            <person name="Grigoriev I.V."/>
            <person name="Hibbett D.S."/>
        </authorList>
    </citation>
    <scope>NUCLEOTIDE SEQUENCE [LARGE SCALE GENOMIC DNA]</scope>
    <source>
        <strain evidence="2 3">93-53</strain>
    </source>
</reference>
<protein>
    <submittedName>
        <fullName evidence="2">Uncharacterized protein</fullName>
    </submittedName>
</protein>
<dbReference type="RefSeq" id="XP_040762896.1">
    <property type="nucleotide sequence ID" value="XM_040912770.1"/>
</dbReference>